<gene>
    <name evidence="1" type="ORF">BKA55DRAFT_682749</name>
</gene>
<dbReference type="Proteomes" id="UP000720189">
    <property type="component" value="Unassembled WGS sequence"/>
</dbReference>
<keyword evidence="2" id="KW-1185">Reference proteome</keyword>
<dbReference type="GeneID" id="70228357"/>
<evidence type="ECO:0000313" key="1">
    <source>
        <dbReference type="EMBL" id="KAH7269663.1"/>
    </source>
</evidence>
<name>A0A9P9R8W7_FUSRE</name>
<accession>A0A9P9R8W7</accession>
<proteinExistence type="predicted"/>
<evidence type="ECO:0000313" key="2">
    <source>
        <dbReference type="Proteomes" id="UP000720189"/>
    </source>
</evidence>
<comment type="caution">
    <text evidence="1">The sequence shown here is derived from an EMBL/GenBank/DDBJ whole genome shotgun (WGS) entry which is preliminary data.</text>
</comment>
<sequence>MSNVVGCEGLSSTSAAAAPSKWVKPPGTINSDDRESVAGYYQAPNIILLPPTSFNHLPFPSYGLSSLYSPSPTLYASAALHRGYTYTFHFHPYVGHLTALLFMMAPSMDLKHTDLGNFSNAIRDMSVCWLNNDMDPIAVIQFVDDVKVRHQRWEQTFHEIGLGVKKIWAHPTTQKALKAYKFEM</sequence>
<protein>
    <submittedName>
        <fullName evidence="1">Uncharacterized protein</fullName>
    </submittedName>
</protein>
<dbReference type="AlphaFoldDB" id="A0A9P9R8W7"/>
<dbReference type="RefSeq" id="XP_046056431.1">
    <property type="nucleotide sequence ID" value="XM_046198403.1"/>
</dbReference>
<organism evidence="1 2">
    <name type="scientific">Fusarium redolens</name>
    <dbReference type="NCBI Taxonomy" id="48865"/>
    <lineage>
        <taxon>Eukaryota</taxon>
        <taxon>Fungi</taxon>
        <taxon>Dikarya</taxon>
        <taxon>Ascomycota</taxon>
        <taxon>Pezizomycotina</taxon>
        <taxon>Sordariomycetes</taxon>
        <taxon>Hypocreomycetidae</taxon>
        <taxon>Hypocreales</taxon>
        <taxon>Nectriaceae</taxon>
        <taxon>Fusarium</taxon>
        <taxon>Fusarium redolens species complex</taxon>
    </lineage>
</organism>
<dbReference type="EMBL" id="JAGMUX010000001">
    <property type="protein sequence ID" value="KAH7269663.1"/>
    <property type="molecule type" value="Genomic_DNA"/>
</dbReference>
<reference evidence="1" key="1">
    <citation type="journal article" date="2021" name="Nat. Commun.">
        <title>Genetic determinants of endophytism in the Arabidopsis root mycobiome.</title>
        <authorList>
            <person name="Mesny F."/>
            <person name="Miyauchi S."/>
            <person name="Thiergart T."/>
            <person name="Pickel B."/>
            <person name="Atanasova L."/>
            <person name="Karlsson M."/>
            <person name="Huettel B."/>
            <person name="Barry K.W."/>
            <person name="Haridas S."/>
            <person name="Chen C."/>
            <person name="Bauer D."/>
            <person name="Andreopoulos W."/>
            <person name="Pangilinan J."/>
            <person name="LaButti K."/>
            <person name="Riley R."/>
            <person name="Lipzen A."/>
            <person name="Clum A."/>
            <person name="Drula E."/>
            <person name="Henrissat B."/>
            <person name="Kohler A."/>
            <person name="Grigoriev I.V."/>
            <person name="Martin F.M."/>
            <person name="Hacquard S."/>
        </authorList>
    </citation>
    <scope>NUCLEOTIDE SEQUENCE</scope>
    <source>
        <strain evidence="1">MPI-CAGE-AT-0023</strain>
    </source>
</reference>